<gene>
    <name evidence="2" type="ORF">P879_07543</name>
</gene>
<evidence type="ECO:0000313" key="2">
    <source>
        <dbReference type="EMBL" id="KAF8560629.1"/>
    </source>
</evidence>
<dbReference type="AlphaFoldDB" id="A0A8T0CY99"/>
<reference evidence="2 3" key="1">
    <citation type="submission" date="2019-07" db="EMBL/GenBank/DDBJ databases">
        <title>Annotation for the trematode Paragonimus westermani.</title>
        <authorList>
            <person name="Choi Y.-J."/>
        </authorList>
    </citation>
    <scope>NUCLEOTIDE SEQUENCE [LARGE SCALE GENOMIC DNA]</scope>
    <source>
        <strain evidence="2">180907_Pwestermani</strain>
    </source>
</reference>
<accession>A0A8T0CY99</accession>
<feature type="compositionally biased region" description="Polar residues" evidence="1">
    <location>
        <begin position="231"/>
        <end position="244"/>
    </location>
</feature>
<evidence type="ECO:0000256" key="1">
    <source>
        <dbReference type="SAM" id="MobiDB-lite"/>
    </source>
</evidence>
<dbReference type="EMBL" id="JTDF01022345">
    <property type="protein sequence ID" value="KAF8560629.1"/>
    <property type="molecule type" value="Genomic_DNA"/>
</dbReference>
<organism evidence="2 3">
    <name type="scientific">Paragonimus westermani</name>
    <dbReference type="NCBI Taxonomy" id="34504"/>
    <lineage>
        <taxon>Eukaryota</taxon>
        <taxon>Metazoa</taxon>
        <taxon>Spiralia</taxon>
        <taxon>Lophotrochozoa</taxon>
        <taxon>Platyhelminthes</taxon>
        <taxon>Trematoda</taxon>
        <taxon>Digenea</taxon>
        <taxon>Plagiorchiida</taxon>
        <taxon>Troglotremata</taxon>
        <taxon>Troglotrematidae</taxon>
        <taxon>Paragonimus</taxon>
    </lineage>
</organism>
<comment type="caution">
    <text evidence="2">The sequence shown here is derived from an EMBL/GenBank/DDBJ whole genome shotgun (WGS) entry which is preliminary data.</text>
</comment>
<sequence>MHSLLSGNLSSFRLHAPQPFESHVPKRQANLTDSCPTSFRLLQMSRPECLRSRLKELSDALCLLDATFSLILASGSSSSPRSMPLVNRRHRLVLELGALHGAGFIRNYWCQRRHVSFTACWSYTSDIETPHGRHRTQSFRRSDYFSEKHAKWGDTVGYCSDQPENGHQFRRKKSCRAPQSGGPDWFVVTSLTTQLLLLTDPYDVPAIWYADTQTESDSFGNSAHMFWTSGYNNPDQTAGKQTDSVDTDEPENDWHGASIREQRHFVQHGQYVVENMAYAHNALQLLCSFVEFRALLSPKTSGSDFSSELFSDSGPHMEDWSSHSSLHFDTSDFISSGTPNVTTPNRLLQSMTRVWLMADQFGLLDHHNRVTLKVHVPGRVDLAHLASSDSSRKRYMASILLFEKDQQFFIGLSSSTFSDRNYALSLLLLSNRQHREDLGAEMDAAFSAYLTEGEKALATILANTNLHQGPRRMTSPLKDTYLANAVSSAFHWLYYWSVLKPLASAYSFHVGFSMLLGMLRALGVEPKSSLFDTERNLELEALFVGSPEAFASVCLSVLHIGWLSQTSVSLTWLISPDEWMRTPKDFIELLNLHSITDCDPG</sequence>
<protein>
    <submittedName>
        <fullName evidence="2">Uncharacterized protein</fullName>
    </submittedName>
</protein>
<dbReference type="OrthoDB" id="6232078at2759"/>
<name>A0A8T0CY99_9TREM</name>
<feature type="region of interest" description="Disordered" evidence="1">
    <location>
        <begin position="231"/>
        <end position="251"/>
    </location>
</feature>
<dbReference type="Proteomes" id="UP000699462">
    <property type="component" value="Unassembled WGS sequence"/>
</dbReference>
<keyword evidence="3" id="KW-1185">Reference proteome</keyword>
<evidence type="ECO:0000313" key="3">
    <source>
        <dbReference type="Proteomes" id="UP000699462"/>
    </source>
</evidence>
<proteinExistence type="predicted"/>